<evidence type="ECO:0000259" key="1">
    <source>
        <dbReference type="PROSITE" id="PS50943"/>
    </source>
</evidence>
<feature type="domain" description="HTH cro/C1-type" evidence="1">
    <location>
        <begin position="53"/>
        <end position="104"/>
    </location>
</feature>
<dbReference type="Gene3D" id="1.10.260.40">
    <property type="entry name" value="lambda repressor-like DNA-binding domains"/>
    <property type="match status" value="1"/>
</dbReference>
<accession>A0A7I7LKE0</accession>
<keyword evidence="3" id="KW-1185">Reference proteome</keyword>
<dbReference type="Proteomes" id="UP000467164">
    <property type="component" value="Chromosome"/>
</dbReference>
<dbReference type="CDD" id="cd00093">
    <property type="entry name" value="HTH_XRE"/>
    <property type="match status" value="1"/>
</dbReference>
<dbReference type="GO" id="GO:0003677">
    <property type="term" value="F:DNA binding"/>
    <property type="evidence" value="ECO:0007669"/>
    <property type="project" value="InterPro"/>
</dbReference>
<dbReference type="KEGG" id="msho:MSHO_58510"/>
<dbReference type="SUPFAM" id="SSF47413">
    <property type="entry name" value="lambda repressor-like DNA-binding domains"/>
    <property type="match status" value="1"/>
</dbReference>
<dbReference type="AlphaFoldDB" id="A0A7I7LKE0"/>
<dbReference type="EMBL" id="AP022572">
    <property type="protein sequence ID" value="BBX60506.1"/>
    <property type="molecule type" value="Genomic_DNA"/>
</dbReference>
<sequence>MSDLWKAIRVAVNLNNMDELEILEREAGLDPESQDYQLRQLLAQEDDNLLEELVRLRKAKGLSQQDVAERTNRHRSAVCNFERLGHDPHLSTIRRYAAAIGAYVRHEVVDADLVSPTEYRCVNWRSIVADPPEAPSSPFGEVWDHLEVTIRESVVITSGGVAECFSRASGDYFPKGEKRVQKIVESSSVDEFCR</sequence>
<organism evidence="2 3">
    <name type="scientific">Mycobacterium shottsii</name>
    <dbReference type="NCBI Taxonomy" id="133549"/>
    <lineage>
        <taxon>Bacteria</taxon>
        <taxon>Bacillati</taxon>
        <taxon>Actinomycetota</taxon>
        <taxon>Actinomycetes</taxon>
        <taxon>Mycobacteriales</taxon>
        <taxon>Mycobacteriaceae</taxon>
        <taxon>Mycobacterium</taxon>
        <taxon>Mycobacterium ulcerans group</taxon>
    </lineage>
</organism>
<dbReference type="InterPro" id="IPR010982">
    <property type="entry name" value="Lambda_DNA-bd_dom_sf"/>
</dbReference>
<dbReference type="InterPro" id="IPR001387">
    <property type="entry name" value="Cro/C1-type_HTH"/>
</dbReference>
<dbReference type="RefSeq" id="WP_231608719.1">
    <property type="nucleotide sequence ID" value="NZ_AP022572.1"/>
</dbReference>
<dbReference type="SMART" id="SM00530">
    <property type="entry name" value="HTH_XRE"/>
    <property type="match status" value="1"/>
</dbReference>
<dbReference type="Pfam" id="PF13560">
    <property type="entry name" value="HTH_31"/>
    <property type="match status" value="1"/>
</dbReference>
<name>A0A7I7LKE0_9MYCO</name>
<protein>
    <recommendedName>
        <fullName evidence="1">HTH cro/C1-type domain-containing protein</fullName>
    </recommendedName>
</protein>
<gene>
    <name evidence="2" type="ORF">MSHO_58510</name>
</gene>
<evidence type="ECO:0000313" key="3">
    <source>
        <dbReference type="Proteomes" id="UP000467164"/>
    </source>
</evidence>
<evidence type="ECO:0000313" key="2">
    <source>
        <dbReference type="EMBL" id="BBX60506.1"/>
    </source>
</evidence>
<proteinExistence type="predicted"/>
<reference evidence="2 3" key="1">
    <citation type="journal article" date="2019" name="Emerg. Microbes Infect.">
        <title>Comprehensive subspecies identification of 175 nontuberculous mycobacteria species based on 7547 genomic profiles.</title>
        <authorList>
            <person name="Matsumoto Y."/>
            <person name="Kinjo T."/>
            <person name="Motooka D."/>
            <person name="Nabeya D."/>
            <person name="Jung N."/>
            <person name="Uechi K."/>
            <person name="Horii T."/>
            <person name="Iida T."/>
            <person name="Fujita J."/>
            <person name="Nakamura S."/>
        </authorList>
    </citation>
    <scope>NUCLEOTIDE SEQUENCE [LARGE SCALE GENOMIC DNA]</scope>
    <source>
        <strain evidence="2 3">JCM 12657</strain>
    </source>
</reference>
<dbReference type="PROSITE" id="PS50943">
    <property type="entry name" value="HTH_CROC1"/>
    <property type="match status" value="1"/>
</dbReference>